<sequence>MLLMFLSNIAKRSAEIGVGATAKRRIIQHTNHTGCSLSAPIETNHSDHRVNLKTNRSNETAEEDTRMIQEVVGNAPHTHSADFSLSVHIGSRVYAKWVNGWMDGIEKSHLWSQLLPPSHNANEGVRAVEHSGCGVVWTVVKCSDPSITGPSDDTLKTSLNVDATESV</sequence>
<accession>A0A0R3UML4</accession>
<proteinExistence type="predicted"/>
<gene>
    <name evidence="1" type="ORF">MCOS_LOCUS8995</name>
</gene>
<evidence type="ECO:0000313" key="1">
    <source>
        <dbReference type="EMBL" id="VDD82992.1"/>
    </source>
</evidence>
<dbReference type="EMBL" id="UXSR01005616">
    <property type="protein sequence ID" value="VDD82992.1"/>
    <property type="molecule type" value="Genomic_DNA"/>
</dbReference>
<name>A0A0R3UML4_MESCO</name>
<keyword evidence="2" id="KW-1185">Reference proteome</keyword>
<organism evidence="3">
    <name type="scientific">Mesocestoides corti</name>
    <name type="common">Flatworm</name>
    <dbReference type="NCBI Taxonomy" id="53468"/>
    <lineage>
        <taxon>Eukaryota</taxon>
        <taxon>Metazoa</taxon>
        <taxon>Spiralia</taxon>
        <taxon>Lophotrochozoa</taxon>
        <taxon>Platyhelminthes</taxon>
        <taxon>Cestoda</taxon>
        <taxon>Eucestoda</taxon>
        <taxon>Cyclophyllidea</taxon>
        <taxon>Mesocestoididae</taxon>
        <taxon>Mesocestoides</taxon>
    </lineage>
</organism>
<evidence type="ECO:0000313" key="2">
    <source>
        <dbReference type="Proteomes" id="UP000267029"/>
    </source>
</evidence>
<dbReference type="WBParaSite" id="MCOS_0000899401-mRNA-1">
    <property type="protein sequence ID" value="MCOS_0000899401-mRNA-1"/>
    <property type="gene ID" value="MCOS_0000899401"/>
</dbReference>
<reference evidence="3" key="1">
    <citation type="submission" date="2017-02" db="UniProtKB">
        <authorList>
            <consortium name="WormBaseParasite"/>
        </authorList>
    </citation>
    <scope>IDENTIFICATION</scope>
</reference>
<reference evidence="1 2" key="2">
    <citation type="submission" date="2018-10" db="EMBL/GenBank/DDBJ databases">
        <authorList>
            <consortium name="Pathogen Informatics"/>
        </authorList>
    </citation>
    <scope>NUCLEOTIDE SEQUENCE [LARGE SCALE GENOMIC DNA]</scope>
</reference>
<dbReference type="Proteomes" id="UP000267029">
    <property type="component" value="Unassembled WGS sequence"/>
</dbReference>
<evidence type="ECO:0000313" key="3">
    <source>
        <dbReference type="WBParaSite" id="MCOS_0000899401-mRNA-1"/>
    </source>
</evidence>
<dbReference type="AlphaFoldDB" id="A0A0R3UML4"/>
<protein>
    <submittedName>
        <fullName evidence="3">PUD1_2 domain-containing protein</fullName>
    </submittedName>
</protein>